<comment type="caution">
    <text evidence="3">The sequence shown here is derived from an EMBL/GenBank/DDBJ whole genome shotgun (WGS) entry which is preliminary data.</text>
</comment>
<keyword evidence="1" id="KW-1133">Transmembrane helix</keyword>
<dbReference type="Proteomes" id="UP000297613">
    <property type="component" value="Unassembled WGS sequence"/>
</dbReference>
<reference evidence="3 4" key="1">
    <citation type="journal article" date="2019" name="PLoS Negl. Trop. Dis.">
        <title>Revisiting the worldwide diversity of Leptospira species in the environment.</title>
        <authorList>
            <person name="Vincent A.T."/>
            <person name="Schiettekatte O."/>
            <person name="Bourhy P."/>
            <person name="Veyrier F.J."/>
            <person name="Picardeau M."/>
        </authorList>
    </citation>
    <scope>NUCLEOTIDE SEQUENCE [LARGE SCALE GENOMIC DNA]</scope>
    <source>
        <strain evidence="3 4">201702445</strain>
    </source>
</reference>
<feature type="transmembrane region" description="Helical" evidence="1">
    <location>
        <begin position="9"/>
        <end position="28"/>
    </location>
</feature>
<organism evidence="3 4">
    <name type="scientific">Leptospira yasudae</name>
    <dbReference type="NCBI Taxonomy" id="2202201"/>
    <lineage>
        <taxon>Bacteria</taxon>
        <taxon>Pseudomonadati</taxon>
        <taxon>Spirochaetota</taxon>
        <taxon>Spirochaetia</taxon>
        <taxon>Leptospirales</taxon>
        <taxon>Leptospiraceae</taxon>
        <taxon>Leptospira</taxon>
    </lineage>
</organism>
<evidence type="ECO:0000259" key="2">
    <source>
        <dbReference type="Pfam" id="PF11127"/>
    </source>
</evidence>
<evidence type="ECO:0000256" key="1">
    <source>
        <dbReference type="SAM" id="Phobius"/>
    </source>
</evidence>
<feature type="domain" description="Inner membrane protein YgaP-like transmembrane" evidence="2">
    <location>
        <begin position="6"/>
        <end position="59"/>
    </location>
</feature>
<accession>A0A6N4R0S0</accession>
<feature type="transmembrane region" description="Helical" evidence="1">
    <location>
        <begin position="34"/>
        <end position="58"/>
    </location>
</feature>
<evidence type="ECO:0000313" key="4">
    <source>
        <dbReference type="Proteomes" id="UP000297613"/>
    </source>
</evidence>
<dbReference type="InterPro" id="IPR021309">
    <property type="entry name" value="YgaP-like_TM"/>
</dbReference>
<keyword evidence="1" id="KW-0472">Membrane</keyword>
<dbReference type="RefSeq" id="WP_135570615.1">
    <property type="nucleotide sequence ID" value="NZ_RQGK01000025.1"/>
</dbReference>
<protein>
    <submittedName>
        <fullName evidence="3">DUF2892 domain-containing protein</fullName>
    </submittedName>
</protein>
<dbReference type="EMBL" id="RQGM01000012">
    <property type="protein sequence ID" value="TGL88064.1"/>
    <property type="molecule type" value="Genomic_DNA"/>
</dbReference>
<keyword evidence="1" id="KW-0812">Transmembrane</keyword>
<evidence type="ECO:0000313" key="3">
    <source>
        <dbReference type="EMBL" id="TGL88064.1"/>
    </source>
</evidence>
<dbReference type="Gene3D" id="6.10.140.1340">
    <property type="match status" value="1"/>
</dbReference>
<gene>
    <name evidence="3" type="ORF">EHQ83_03680</name>
</gene>
<dbReference type="Pfam" id="PF11127">
    <property type="entry name" value="YgaP-like_TM"/>
    <property type="match status" value="1"/>
</dbReference>
<proteinExistence type="predicted"/>
<dbReference type="AlphaFoldDB" id="A0A6N4R0S0"/>
<name>A0A6N4R0S0_9LEPT</name>
<sequence length="74" mass="8320">MNSWYLERYLFLIAGVVSLTGLSLGIYVDRWGFLLNLLVGLNLILFSFTGFCPMSYLLKKIGVPSLSDLKGTNR</sequence>